<sequence length="51" mass="6395">MKKCMIAWIPYDLLLDLDEELIKFRNKNEENFHDEYDEIDKEYIEEELNKK</sequence>
<evidence type="ECO:0000313" key="2">
    <source>
        <dbReference type="Proteomes" id="UP000242850"/>
    </source>
</evidence>
<evidence type="ECO:0000313" key="1">
    <source>
        <dbReference type="EMBL" id="SEF51105.1"/>
    </source>
</evidence>
<proteinExistence type="predicted"/>
<reference evidence="2" key="1">
    <citation type="submission" date="2016-10" db="EMBL/GenBank/DDBJ databases">
        <authorList>
            <person name="Varghese N."/>
            <person name="Submissions S."/>
        </authorList>
    </citation>
    <scope>NUCLEOTIDE SEQUENCE [LARGE SCALE GENOMIC DNA]</scope>
    <source>
        <strain evidence="2">DSM 5463</strain>
    </source>
</reference>
<dbReference type="Proteomes" id="UP000242850">
    <property type="component" value="Unassembled WGS sequence"/>
</dbReference>
<name>A0A1H5SKS3_9CLOT</name>
<accession>A0A1H5SKS3</accession>
<dbReference type="EMBL" id="FNUK01000003">
    <property type="protein sequence ID" value="SEF51105.1"/>
    <property type="molecule type" value="Genomic_DNA"/>
</dbReference>
<dbReference type="AlphaFoldDB" id="A0A1H5SKS3"/>
<dbReference type="RefSeq" id="WP_159945765.1">
    <property type="nucleotide sequence ID" value="NZ_FNUK01000003.1"/>
</dbReference>
<gene>
    <name evidence="1" type="ORF">SAMN05660865_00392</name>
</gene>
<keyword evidence="2" id="KW-1185">Reference proteome</keyword>
<organism evidence="1 2">
    <name type="scientific">Caloramator fervidus</name>
    <dbReference type="NCBI Taxonomy" id="29344"/>
    <lineage>
        <taxon>Bacteria</taxon>
        <taxon>Bacillati</taxon>
        <taxon>Bacillota</taxon>
        <taxon>Clostridia</taxon>
        <taxon>Eubacteriales</taxon>
        <taxon>Clostridiaceae</taxon>
        <taxon>Caloramator</taxon>
    </lineage>
</organism>
<protein>
    <submittedName>
        <fullName evidence="1">Uncharacterized protein</fullName>
    </submittedName>
</protein>